<evidence type="ECO:0000256" key="1">
    <source>
        <dbReference type="SAM" id="MobiDB-lite"/>
    </source>
</evidence>
<feature type="compositionally biased region" description="Basic and acidic residues" evidence="1">
    <location>
        <begin position="88"/>
        <end position="97"/>
    </location>
</feature>
<evidence type="ECO:0000313" key="4">
    <source>
        <dbReference type="Proteomes" id="UP001187192"/>
    </source>
</evidence>
<dbReference type="PANTHER" id="PTHR36726:SF5">
    <property type="entry name" value="CLAVATA3_ESR (CLE) GENE FAMILY MEMBER MTCLE11"/>
    <property type="match status" value="1"/>
</dbReference>
<feature type="chain" id="PRO_5041725945" evidence="2">
    <location>
        <begin position="30"/>
        <end position="97"/>
    </location>
</feature>
<reference evidence="3" key="1">
    <citation type="submission" date="2023-07" db="EMBL/GenBank/DDBJ databases">
        <title>draft genome sequence of fig (Ficus carica).</title>
        <authorList>
            <person name="Takahashi T."/>
            <person name="Nishimura K."/>
        </authorList>
    </citation>
    <scope>NUCLEOTIDE SEQUENCE</scope>
</reference>
<dbReference type="PANTHER" id="PTHR36726">
    <property type="entry name" value="CLAVATA3/ESR (CLE)-RELATED PROTEIN 45"/>
    <property type="match status" value="1"/>
</dbReference>
<dbReference type="InterPro" id="IPR038821">
    <property type="entry name" value="CLE45-like"/>
</dbReference>
<proteinExistence type="predicted"/>
<protein>
    <submittedName>
        <fullName evidence="3">Uncharacterized protein</fullName>
    </submittedName>
</protein>
<gene>
    <name evidence="3" type="ORF">TIFTF001_014813</name>
</gene>
<feature type="region of interest" description="Disordered" evidence="1">
    <location>
        <begin position="71"/>
        <end position="97"/>
    </location>
</feature>
<dbReference type="EMBL" id="BTGU01000021">
    <property type="protein sequence ID" value="GMN45627.1"/>
    <property type="molecule type" value="Genomic_DNA"/>
</dbReference>
<organism evidence="3 4">
    <name type="scientific">Ficus carica</name>
    <name type="common">Common fig</name>
    <dbReference type="NCBI Taxonomy" id="3494"/>
    <lineage>
        <taxon>Eukaryota</taxon>
        <taxon>Viridiplantae</taxon>
        <taxon>Streptophyta</taxon>
        <taxon>Embryophyta</taxon>
        <taxon>Tracheophyta</taxon>
        <taxon>Spermatophyta</taxon>
        <taxon>Magnoliopsida</taxon>
        <taxon>eudicotyledons</taxon>
        <taxon>Gunneridae</taxon>
        <taxon>Pentapetalae</taxon>
        <taxon>rosids</taxon>
        <taxon>fabids</taxon>
        <taxon>Rosales</taxon>
        <taxon>Moraceae</taxon>
        <taxon>Ficeae</taxon>
        <taxon>Ficus</taxon>
    </lineage>
</organism>
<keyword evidence="2" id="KW-0732">Signal</keyword>
<evidence type="ECO:0000256" key="2">
    <source>
        <dbReference type="SAM" id="SignalP"/>
    </source>
</evidence>
<name>A0AA88D8F0_FICCA</name>
<sequence>MGLLAYRVFLVFLLSCIGILVLHPQNASALRSKDLALRWDKAKLPPFLADLHIFKSVSLDDLQRNLDLAPAPSMTFDPNQSNKRRVRRGSDPIHNRC</sequence>
<dbReference type="Proteomes" id="UP001187192">
    <property type="component" value="Unassembled WGS sequence"/>
</dbReference>
<dbReference type="AlphaFoldDB" id="A0AA88D8F0"/>
<dbReference type="Gramene" id="FCD_00018177-RA">
    <property type="protein sequence ID" value="FCD_00018177-RA:cds"/>
    <property type="gene ID" value="FCD_00018177"/>
</dbReference>
<comment type="caution">
    <text evidence="3">The sequence shown here is derived from an EMBL/GenBank/DDBJ whole genome shotgun (WGS) entry which is preliminary data.</text>
</comment>
<feature type="signal peptide" evidence="2">
    <location>
        <begin position="1"/>
        <end position="29"/>
    </location>
</feature>
<accession>A0AA88D8F0</accession>
<evidence type="ECO:0000313" key="3">
    <source>
        <dbReference type="EMBL" id="GMN45627.1"/>
    </source>
</evidence>
<keyword evidence="4" id="KW-1185">Reference proteome</keyword>